<protein>
    <recommendedName>
        <fullName evidence="4">Porin</fullName>
    </recommendedName>
</protein>
<keyword evidence="3" id="KW-1185">Reference proteome</keyword>
<dbReference type="OrthoDB" id="190887at2"/>
<dbReference type="Proteomes" id="UP000267187">
    <property type="component" value="Unassembled WGS sequence"/>
</dbReference>
<dbReference type="EMBL" id="REFJ01000001">
    <property type="protein sequence ID" value="RMA82561.1"/>
    <property type="molecule type" value="Genomic_DNA"/>
</dbReference>
<evidence type="ECO:0000256" key="1">
    <source>
        <dbReference type="SAM" id="SignalP"/>
    </source>
</evidence>
<gene>
    <name evidence="2" type="ORF">DFR27_0511</name>
</gene>
<name>A0A3M0ABM4_9GAMM</name>
<dbReference type="SUPFAM" id="SSF56935">
    <property type="entry name" value="Porins"/>
    <property type="match status" value="1"/>
</dbReference>
<dbReference type="Pfam" id="PF19577">
    <property type="entry name" value="DcaP"/>
    <property type="match status" value="1"/>
</dbReference>
<dbReference type="RefSeq" id="WP_121875884.1">
    <property type="nucleotide sequence ID" value="NZ_REFJ01000001.1"/>
</dbReference>
<evidence type="ECO:0000313" key="2">
    <source>
        <dbReference type="EMBL" id="RMA82561.1"/>
    </source>
</evidence>
<feature type="chain" id="PRO_5018230820" description="Porin" evidence="1">
    <location>
        <begin position="23"/>
        <end position="436"/>
    </location>
</feature>
<evidence type="ECO:0000313" key="3">
    <source>
        <dbReference type="Proteomes" id="UP000267187"/>
    </source>
</evidence>
<evidence type="ECO:0008006" key="4">
    <source>
        <dbReference type="Google" id="ProtNLM"/>
    </source>
</evidence>
<dbReference type="AlphaFoldDB" id="A0A3M0ABM4"/>
<dbReference type="InterPro" id="IPR045748">
    <property type="entry name" value="DcaP"/>
</dbReference>
<reference evidence="2 3" key="1">
    <citation type="submission" date="2018-10" db="EMBL/GenBank/DDBJ databases">
        <title>Genomic Encyclopedia of Type Strains, Phase IV (KMG-IV): sequencing the most valuable type-strain genomes for metagenomic binning, comparative biology and taxonomic classification.</title>
        <authorList>
            <person name="Goeker M."/>
        </authorList>
    </citation>
    <scope>NUCLEOTIDE SEQUENCE [LARGE SCALE GENOMIC DNA]</scope>
    <source>
        <strain evidence="2 3">DSM 25080</strain>
    </source>
</reference>
<comment type="caution">
    <text evidence="2">The sequence shown here is derived from an EMBL/GenBank/DDBJ whole genome shotgun (WGS) entry which is preliminary data.</text>
</comment>
<organism evidence="2 3">
    <name type="scientific">Umboniibacter marinipuniceus</name>
    <dbReference type="NCBI Taxonomy" id="569599"/>
    <lineage>
        <taxon>Bacteria</taxon>
        <taxon>Pseudomonadati</taxon>
        <taxon>Pseudomonadota</taxon>
        <taxon>Gammaproteobacteria</taxon>
        <taxon>Cellvibrionales</taxon>
        <taxon>Cellvibrionaceae</taxon>
        <taxon>Umboniibacter</taxon>
    </lineage>
</organism>
<proteinExistence type="predicted"/>
<feature type="signal peptide" evidence="1">
    <location>
        <begin position="1"/>
        <end position="22"/>
    </location>
</feature>
<sequence length="436" mass="47511">MAIASHLITGATLSLLAPLALAQQSSSTEASQAKPLSSGTEQGLETEMVLPAPTNGATSSSALVGQDSFRLYGHAMLDMGFQTKQSDPDWPDVLRPTKLPSFENEYSNDGHFYSGVRQSRLGFASTSPTAYGELKTIIEFDLVGVGDNAGKTAFHLLKAWGEFGDFGAGQYNSVFMDADLFPNTIEYWGPSGMVFYNNVQVRWTPWRDGDSRFAVSIERPGGSGDGGEFSDFIATRGLIGDFELPDIAAHYRWAGDWGHVQAAGILRQIKWKDTSRDSNIDLSGEETGWGLNLSTNYFLGRHVIRASAVYGEGIQNYLNDASADIGVRQPAGTAPSDITSTTIPVLGIVAFIDLNWSQQWTSSIGYSMQDNDLPASASATEFKTGQYALANLLWHPASNIFMGPEIQWAQRDNYGSFSSEDLRIQFSVKYSFSKTL</sequence>
<accession>A0A3M0ABM4</accession>
<keyword evidence="1" id="KW-0732">Signal</keyword>